<feature type="chain" id="PRO_5039128735" evidence="2">
    <location>
        <begin position="20"/>
        <end position="147"/>
    </location>
</feature>
<feature type="region of interest" description="Disordered" evidence="1">
    <location>
        <begin position="27"/>
        <end position="98"/>
    </location>
</feature>
<accession>A0A9D7F5X1</accession>
<evidence type="ECO:0000259" key="3">
    <source>
        <dbReference type="Pfam" id="PF13511"/>
    </source>
</evidence>
<comment type="caution">
    <text evidence="4">The sequence shown here is derived from an EMBL/GenBank/DDBJ whole genome shotgun (WGS) entry which is preliminary data.</text>
</comment>
<dbReference type="AlphaFoldDB" id="A0A9D7F5X1"/>
<feature type="signal peptide" evidence="2">
    <location>
        <begin position="1"/>
        <end position="19"/>
    </location>
</feature>
<keyword evidence="2" id="KW-0732">Signal</keyword>
<evidence type="ECO:0000256" key="2">
    <source>
        <dbReference type="SAM" id="SignalP"/>
    </source>
</evidence>
<reference evidence="4" key="1">
    <citation type="submission" date="2020-10" db="EMBL/GenBank/DDBJ databases">
        <title>Connecting structure to function with the recovery of over 1000 high-quality activated sludge metagenome-assembled genomes encoding full-length rRNA genes using long-read sequencing.</title>
        <authorList>
            <person name="Singleton C.M."/>
            <person name="Petriglieri F."/>
            <person name="Kristensen J.M."/>
            <person name="Kirkegaard R.H."/>
            <person name="Michaelsen T.Y."/>
            <person name="Andersen M.H."/>
            <person name="Karst S.M."/>
            <person name="Dueholm M.S."/>
            <person name="Nielsen P.H."/>
            <person name="Albertsen M."/>
        </authorList>
    </citation>
    <scope>NUCLEOTIDE SEQUENCE</scope>
    <source>
        <strain evidence="4">EsbW_18-Q3-R4-48_MAXAC.044</strain>
    </source>
</reference>
<evidence type="ECO:0000313" key="4">
    <source>
        <dbReference type="EMBL" id="MBK7422679.1"/>
    </source>
</evidence>
<dbReference type="Pfam" id="PF13511">
    <property type="entry name" value="DUF4124"/>
    <property type="match status" value="1"/>
</dbReference>
<protein>
    <submittedName>
        <fullName evidence="4">DUF4124 domain-containing protein</fullName>
    </submittedName>
</protein>
<proteinExistence type="predicted"/>
<feature type="domain" description="DUF4124" evidence="3">
    <location>
        <begin position="9"/>
        <end position="63"/>
    </location>
</feature>
<dbReference type="EMBL" id="JADJNC010000008">
    <property type="protein sequence ID" value="MBK7422679.1"/>
    <property type="molecule type" value="Genomic_DNA"/>
</dbReference>
<evidence type="ECO:0000256" key="1">
    <source>
        <dbReference type="SAM" id="MobiDB-lite"/>
    </source>
</evidence>
<organism evidence="4 5">
    <name type="scientific">Candidatus Propionivibrio dominans</name>
    <dbReference type="NCBI Taxonomy" id="2954373"/>
    <lineage>
        <taxon>Bacteria</taxon>
        <taxon>Pseudomonadati</taxon>
        <taxon>Pseudomonadota</taxon>
        <taxon>Betaproteobacteria</taxon>
        <taxon>Rhodocyclales</taxon>
        <taxon>Rhodocyclaceae</taxon>
        <taxon>Propionivibrio</taxon>
    </lineage>
</organism>
<feature type="compositionally biased region" description="Basic and acidic residues" evidence="1">
    <location>
        <begin position="63"/>
        <end position="83"/>
    </location>
</feature>
<dbReference type="Proteomes" id="UP000886602">
    <property type="component" value="Unassembled WGS sequence"/>
</dbReference>
<gene>
    <name evidence="4" type="ORF">IPJ48_06070</name>
</gene>
<evidence type="ECO:0000313" key="5">
    <source>
        <dbReference type="Proteomes" id="UP000886602"/>
    </source>
</evidence>
<name>A0A9D7F5X1_9RHOO</name>
<sequence>MKRFALIVAALLAATAVHAQVFEWKDESGKTHYSDMPPPGNARELRKIESAPPATGSPTQKTAADRELEFRKNQKESQEKAEMASKQQAAAAERNENCDNARRQLQLLESGERIALRDDKGERYYMDDAQRAQEIVKARQAVQSSCK</sequence>
<dbReference type="InterPro" id="IPR025392">
    <property type="entry name" value="DUF4124"/>
</dbReference>